<evidence type="ECO:0000256" key="6">
    <source>
        <dbReference type="ARBA" id="ARBA00022833"/>
    </source>
</evidence>
<dbReference type="OrthoDB" id="9792152at2"/>
<evidence type="ECO:0000256" key="5">
    <source>
        <dbReference type="ARBA" id="ARBA00022801"/>
    </source>
</evidence>
<feature type="region of interest" description="Disordered" evidence="9">
    <location>
        <begin position="729"/>
        <end position="753"/>
    </location>
</feature>
<dbReference type="InterPro" id="IPR013783">
    <property type="entry name" value="Ig-like_fold"/>
</dbReference>
<evidence type="ECO:0000256" key="10">
    <source>
        <dbReference type="SAM" id="SignalP"/>
    </source>
</evidence>
<keyword evidence="5" id="KW-0378">Hydrolase</keyword>
<dbReference type="Pfam" id="PF18962">
    <property type="entry name" value="Por_Secre_tail"/>
    <property type="match status" value="1"/>
</dbReference>
<dbReference type="CDD" id="cd00063">
    <property type="entry name" value="FN3"/>
    <property type="match status" value="1"/>
</dbReference>
<evidence type="ECO:0000259" key="11">
    <source>
        <dbReference type="PROSITE" id="PS50853"/>
    </source>
</evidence>
<evidence type="ECO:0000313" key="14">
    <source>
        <dbReference type="Proteomes" id="UP000248703"/>
    </source>
</evidence>
<dbReference type="PANTHER" id="PTHR11705">
    <property type="entry name" value="PROTEASE FAMILY M14 CARBOXYPEPTIDASE A,B"/>
    <property type="match status" value="1"/>
</dbReference>
<dbReference type="Pfam" id="PF00246">
    <property type="entry name" value="Peptidase_M14"/>
    <property type="match status" value="1"/>
</dbReference>
<feature type="region of interest" description="Disordered" evidence="9">
    <location>
        <begin position="459"/>
        <end position="490"/>
    </location>
</feature>
<evidence type="ECO:0000256" key="3">
    <source>
        <dbReference type="ARBA" id="ARBA00022670"/>
    </source>
</evidence>
<dbReference type="SMART" id="SM00060">
    <property type="entry name" value="FN3"/>
    <property type="match status" value="1"/>
</dbReference>
<feature type="domain" description="Fibronectin type-III" evidence="11">
    <location>
        <begin position="828"/>
        <end position="914"/>
    </location>
</feature>
<comment type="cofactor">
    <cofactor evidence="1">
        <name>Zn(2+)</name>
        <dbReference type="ChEBI" id="CHEBI:29105"/>
    </cofactor>
</comment>
<dbReference type="PROSITE" id="PS52035">
    <property type="entry name" value="PEPTIDASE_M14"/>
    <property type="match status" value="1"/>
</dbReference>
<dbReference type="InterPro" id="IPR003961">
    <property type="entry name" value="FN3_dom"/>
</dbReference>
<keyword evidence="7" id="KW-0482">Metalloprotease</keyword>
<dbReference type="GO" id="GO:0008270">
    <property type="term" value="F:zinc ion binding"/>
    <property type="evidence" value="ECO:0007669"/>
    <property type="project" value="InterPro"/>
</dbReference>
<evidence type="ECO:0000256" key="2">
    <source>
        <dbReference type="ARBA" id="ARBA00005988"/>
    </source>
</evidence>
<comment type="similarity">
    <text evidence="2 8">Belongs to the peptidase M14 family.</text>
</comment>
<protein>
    <submittedName>
        <fullName evidence="13">Putative secreted protein (Por secretion system target)</fullName>
    </submittedName>
</protein>
<feature type="signal peptide" evidence="10">
    <location>
        <begin position="1"/>
        <end position="21"/>
    </location>
</feature>
<evidence type="ECO:0000256" key="8">
    <source>
        <dbReference type="PROSITE-ProRule" id="PRU01379"/>
    </source>
</evidence>
<keyword evidence="6" id="KW-0862">Zinc</keyword>
<dbReference type="PROSITE" id="PS50853">
    <property type="entry name" value="FN3"/>
    <property type="match status" value="1"/>
</dbReference>
<proteinExistence type="inferred from homology"/>
<comment type="caution">
    <text evidence="8">Lacks conserved residue(s) required for the propagation of feature annotation.</text>
</comment>
<organism evidence="13 14">
    <name type="scientific">Olleya aquimaris</name>
    <dbReference type="NCBI Taxonomy" id="639310"/>
    <lineage>
        <taxon>Bacteria</taxon>
        <taxon>Pseudomonadati</taxon>
        <taxon>Bacteroidota</taxon>
        <taxon>Flavobacteriia</taxon>
        <taxon>Flavobacteriales</taxon>
        <taxon>Flavobacteriaceae</taxon>
    </lineage>
</organism>
<evidence type="ECO:0000256" key="9">
    <source>
        <dbReference type="SAM" id="MobiDB-lite"/>
    </source>
</evidence>
<dbReference type="NCBIfam" id="TIGR04183">
    <property type="entry name" value="Por_Secre_tail"/>
    <property type="match status" value="1"/>
</dbReference>
<accession>A0A327RJE9</accession>
<dbReference type="GO" id="GO:0004181">
    <property type="term" value="F:metallocarboxypeptidase activity"/>
    <property type="evidence" value="ECO:0007669"/>
    <property type="project" value="InterPro"/>
</dbReference>
<evidence type="ECO:0000256" key="4">
    <source>
        <dbReference type="ARBA" id="ARBA00022729"/>
    </source>
</evidence>
<dbReference type="InterPro" id="IPR045474">
    <property type="entry name" value="GEVED"/>
</dbReference>
<dbReference type="Pfam" id="PF00041">
    <property type="entry name" value="fn3"/>
    <property type="match status" value="1"/>
</dbReference>
<dbReference type="SUPFAM" id="SSF53187">
    <property type="entry name" value="Zn-dependent exopeptidases"/>
    <property type="match status" value="1"/>
</dbReference>
<evidence type="ECO:0000256" key="7">
    <source>
        <dbReference type="ARBA" id="ARBA00023049"/>
    </source>
</evidence>
<dbReference type="AlphaFoldDB" id="A0A327RJE9"/>
<sequence length="1150" mass="127221">MKKITLLIILALTCTFTFSQVQEKISKISITHPDEGTLRVMASQGLDLSCGAAHDEHGDLTLELTSQEINVLNSNNIQYKVLVDDLTKDYLERSRKEKATRNTTNRQQAQTNTVNQARASVSSVIQDNIIQHYGPNEINWVQPTNFQLGTNMGNCLTISEVLAELDAMNAADTNNIVSARQDASSTGQKTWGNPANTTPNPLYPYTAPASNGMPEFSEPENYIGQGTSRWDPQTINYVRITGNESSTPEGTKPQILYTSMIHSREVSALMNNIYFMWYLIENYGTDPGVTELVDNNELYFVPVVNPDGLRWNEHLSPGGNGSQRKNCRPNTGSTSNSTSLRGVDLNRNFDYFWNYNNIGSSGSPTSNTYRGPYAASEPETQIMVDFITNRNFKTAVWNHSYANSVPHPYGGIPTQASNREDEFYRWHEEMTRYNRYLYGATIFYESNGLPDDWMAGSYDDGVNPPVPDDNGSLGSGQGILGTTPEHGSSGQGFWPSDAAVYLHAERSMRISFATAYYGGKYAKLHDLTQSNINGTTANIDFGIERIGQTPSNFTVTVTPISTNITGVTQAGTETGMSALEQRTVTAQLQLANGIPANEKIEYNVKLSNDNGIIYEANFEKYYNPTLMFDHNPDINGISGWTQSGGWNNSSVDAYSGTNALRTGNTVPYATNSTKTLTTTNSYDFTNSDEVIIQFYTKWDLERNYDYVEVLASKDGTNWLPLSGKYTKPEATSSTTSHDNKSTGSTFQSGSSGQVYDGDRMDNWVMEEFVINAGTNSTFLQTDATNVQFRFNFRSDASDVSENYSTTSDGFFIDDFKIISLQIPCVTDVPTNVTVSAIGASEATVSWDAIPSATYDLRYRETGTSTWLTVPDITSASFTIINLMAQTQYDVQVRSKCDTATSAYSATVNFTTSQITYCASQGTNINDEYIGRVQLNDLDNDTSSSTTSGYSDFTSMVVDLTKNTTPTITVTKIWTGTLYNEGVAVWIDFNQDGDFEDAGEQVVSSNPSQNVVSENITIPLSALTGLTRMRVSMKYNAVPTSCETFTYGEVEDYTVNIKEQTLSIQENTLDNLNIYPNPFKESINIKLPNQISSYNIELFDISGRVIYNSKKLNVSTNTININNLGSLSNGTYLLKITDLDKNKSIIKKLIK</sequence>
<reference evidence="13 14" key="1">
    <citation type="submission" date="2018-06" db="EMBL/GenBank/DDBJ databases">
        <title>Genomic Encyclopedia of Archaeal and Bacterial Type Strains, Phase II (KMG-II): from individual species to whole genera.</title>
        <authorList>
            <person name="Goeker M."/>
        </authorList>
    </citation>
    <scope>NUCLEOTIDE SEQUENCE [LARGE SCALE GENOMIC DNA]</scope>
    <source>
        <strain evidence="13 14">DSM 24464</strain>
    </source>
</reference>
<dbReference type="Gene3D" id="2.60.40.10">
    <property type="entry name" value="Immunoglobulins"/>
    <property type="match status" value="1"/>
</dbReference>
<feature type="region of interest" description="Disordered" evidence="9">
    <location>
        <begin position="94"/>
        <end position="115"/>
    </location>
</feature>
<gene>
    <name evidence="13" type="ORF">LY08_00827</name>
</gene>
<dbReference type="SUPFAM" id="SSF49265">
    <property type="entry name" value="Fibronectin type III"/>
    <property type="match status" value="1"/>
</dbReference>
<dbReference type="Gene3D" id="3.40.630.10">
    <property type="entry name" value="Zn peptidases"/>
    <property type="match status" value="1"/>
</dbReference>
<feature type="compositionally biased region" description="Low complexity" evidence="9">
    <location>
        <begin position="741"/>
        <end position="753"/>
    </location>
</feature>
<comment type="caution">
    <text evidence="13">The sequence shown here is derived from an EMBL/GenBank/DDBJ whole genome shotgun (WGS) entry which is preliminary data.</text>
</comment>
<evidence type="ECO:0000256" key="1">
    <source>
        <dbReference type="ARBA" id="ARBA00001947"/>
    </source>
</evidence>
<dbReference type="InterPro" id="IPR036116">
    <property type="entry name" value="FN3_sf"/>
</dbReference>
<keyword evidence="4 10" id="KW-0732">Signal</keyword>
<keyword evidence="3" id="KW-0645">Protease</keyword>
<feature type="compositionally biased region" description="Low complexity" evidence="9">
    <location>
        <begin position="101"/>
        <end position="115"/>
    </location>
</feature>
<dbReference type="InterPro" id="IPR033810">
    <property type="entry name" value="Carboxypeptidase_T"/>
</dbReference>
<feature type="chain" id="PRO_5016433671" evidence="10">
    <location>
        <begin position="22"/>
        <end position="1150"/>
    </location>
</feature>
<dbReference type="GO" id="GO:0005615">
    <property type="term" value="C:extracellular space"/>
    <property type="evidence" value="ECO:0007669"/>
    <property type="project" value="TreeGrafter"/>
</dbReference>
<evidence type="ECO:0000259" key="12">
    <source>
        <dbReference type="PROSITE" id="PS52035"/>
    </source>
</evidence>
<feature type="region of interest" description="Disordered" evidence="9">
    <location>
        <begin position="312"/>
        <end position="341"/>
    </location>
</feature>
<evidence type="ECO:0000313" key="13">
    <source>
        <dbReference type="EMBL" id="RAJ17049.1"/>
    </source>
</evidence>
<feature type="compositionally biased region" description="Low complexity" evidence="9">
    <location>
        <begin position="459"/>
        <end position="471"/>
    </location>
</feature>
<dbReference type="GO" id="GO:0006508">
    <property type="term" value="P:proteolysis"/>
    <property type="evidence" value="ECO:0007669"/>
    <property type="project" value="UniProtKB-KW"/>
</dbReference>
<feature type="compositionally biased region" description="Polar residues" evidence="9">
    <location>
        <begin position="322"/>
        <end position="340"/>
    </location>
</feature>
<dbReference type="Proteomes" id="UP000248703">
    <property type="component" value="Unassembled WGS sequence"/>
</dbReference>
<feature type="domain" description="Peptidase M14" evidence="12">
    <location>
        <begin position="193"/>
        <end position="550"/>
    </location>
</feature>
<dbReference type="SMART" id="SM00631">
    <property type="entry name" value="Zn_pept"/>
    <property type="match status" value="1"/>
</dbReference>
<name>A0A327RJE9_9FLAO</name>
<dbReference type="InterPro" id="IPR026444">
    <property type="entry name" value="Secre_tail"/>
</dbReference>
<dbReference type="PANTHER" id="PTHR11705:SF143">
    <property type="entry name" value="SLL0236 PROTEIN"/>
    <property type="match status" value="1"/>
</dbReference>
<dbReference type="EMBL" id="QLLO01000002">
    <property type="protein sequence ID" value="RAJ17049.1"/>
    <property type="molecule type" value="Genomic_DNA"/>
</dbReference>
<dbReference type="RefSeq" id="WP_111659162.1">
    <property type="nucleotide sequence ID" value="NZ_QLLO01000002.1"/>
</dbReference>
<dbReference type="CDD" id="cd03859">
    <property type="entry name" value="M14_CPT"/>
    <property type="match status" value="1"/>
</dbReference>
<dbReference type="InterPro" id="IPR000834">
    <property type="entry name" value="Peptidase_M14"/>
</dbReference>
<keyword evidence="14" id="KW-1185">Reference proteome</keyword>
<dbReference type="Pfam" id="PF20009">
    <property type="entry name" value="GEVED"/>
    <property type="match status" value="1"/>
</dbReference>